<dbReference type="OrthoDB" id="9795496at2"/>
<accession>D5EQ01</accession>
<name>D5EQ01_CORAD</name>
<dbReference type="eggNOG" id="COG3476">
    <property type="taxonomic scope" value="Bacteria"/>
</dbReference>
<comment type="subcellular location">
    <subcellularLocation>
        <location evidence="1">Membrane</location>
        <topology evidence="1">Multi-pass membrane protein</topology>
    </subcellularLocation>
</comment>
<dbReference type="KEGG" id="caa:Caka_2719"/>
<evidence type="ECO:0000256" key="3">
    <source>
        <dbReference type="ARBA" id="ARBA00022692"/>
    </source>
</evidence>
<comment type="similarity">
    <text evidence="2">Belongs to the TspO/BZRP family.</text>
</comment>
<dbReference type="Gene3D" id="1.20.1260.100">
    <property type="entry name" value="TspO/MBR protein"/>
    <property type="match status" value="1"/>
</dbReference>
<sequence length="157" mass="17700">MQFWKKAVLCVLTVEVLGNLSGVISVVGLDGWYASLQRPAGTPPNAVFGPVWMVIYALIGIAWALVWDTHAAKRLKRPALAWFGVQLVLNLLWSPAFFALQRTEVALVIILSLLGAIIITLLKFWRINVLAALFMIPYLLWVSYASYLNLGFWWLNR</sequence>
<gene>
    <name evidence="7" type="ordered locus">Caka_2719</name>
</gene>
<dbReference type="EMBL" id="CP001998">
    <property type="protein sequence ID" value="ADE55734.1"/>
    <property type="molecule type" value="Genomic_DNA"/>
</dbReference>
<evidence type="ECO:0000256" key="2">
    <source>
        <dbReference type="ARBA" id="ARBA00007524"/>
    </source>
</evidence>
<dbReference type="InterPro" id="IPR038330">
    <property type="entry name" value="TspO/MBR-related_sf"/>
</dbReference>
<feature type="transmembrane region" description="Helical" evidence="6">
    <location>
        <begin position="129"/>
        <end position="155"/>
    </location>
</feature>
<organism evidence="7 8">
    <name type="scientific">Coraliomargarita akajimensis (strain DSM 45221 / IAM 15411 / JCM 23193 / KCTC 12865 / 04OKA010-24)</name>
    <dbReference type="NCBI Taxonomy" id="583355"/>
    <lineage>
        <taxon>Bacteria</taxon>
        <taxon>Pseudomonadati</taxon>
        <taxon>Verrucomicrobiota</taxon>
        <taxon>Opitutia</taxon>
        <taxon>Puniceicoccales</taxon>
        <taxon>Coraliomargaritaceae</taxon>
        <taxon>Coraliomargarita</taxon>
    </lineage>
</organism>
<dbReference type="GO" id="GO:0016020">
    <property type="term" value="C:membrane"/>
    <property type="evidence" value="ECO:0007669"/>
    <property type="project" value="UniProtKB-SubCell"/>
</dbReference>
<dbReference type="Pfam" id="PF03073">
    <property type="entry name" value="TspO_MBR"/>
    <property type="match status" value="1"/>
</dbReference>
<evidence type="ECO:0000256" key="1">
    <source>
        <dbReference type="ARBA" id="ARBA00004141"/>
    </source>
</evidence>
<keyword evidence="8" id="KW-1185">Reference proteome</keyword>
<dbReference type="GO" id="GO:0033013">
    <property type="term" value="P:tetrapyrrole metabolic process"/>
    <property type="evidence" value="ECO:0007669"/>
    <property type="project" value="UniProtKB-ARBA"/>
</dbReference>
<feature type="transmembrane region" description="Helical" evidence="6">
    <location>
        <begin position="47"/>
        <end position="67"/>
    </location>
</feature>
<evidence type="ECO:0000256" key="4">
    <source>
        <dbReference type="ARBA" id="ARBA00022989"/>
    </source>
</evidence>
<dbReference type="RefSeq" id="WP_013044456.1">
    <property type="nucleotide sequence ID" value="NC_014008.1"/>
</dbReference>
<reference evidence="7 8" key="1">
    <citation type="journal article" date="2010" name="Stand. Genomic Sci.">
        <title>Complete genome sequence of Coraliomargarita akajimensis type strain (04OKA010-24).</title>
        <authorList>
            <person name="Mavromatis K."/>
            <person name="Abt B."/>
            <person name="Brambilla E."/>
            <person name="Lapidus A."/>
            <person name="Copeland A."/>
            <person name="Deshpande S."/>
            <person name="Nolan M."/>
            <person name="Lucas S."/>
            <person name="Tice H."/>
            <person name="Cheng J.F."/>
            <person name="Han C."/>
            <person name="Detter J.C."/>
            <person name="Woyke T."/>
            <person name="Goodwin L."/>
            <person name="Pitluck S."/>
            <person name="Held B."/>
            <person name="Brettin T."/>
            <person name="Tapia R."/>
            <person name="Ivanova N."/>
            <person name="Mikhailova N."/>
            <person name="Pati A."/>
            <person name="Liolios K."/>
            <person name="Chen A."/>
            <person name="Palaniappan K."/>
            <person name="Land M."/>
            <person name="Hauser L."/>
            <person name="Chang Y.J."/>
            <person name="Jeffries C.D."/>
            <person name="Rohde M."/>
            <person name="Goker M."/>
            <person name="Bristow J."/>
            <person name="Eisen J.A."/>
            <person name="Markowitz V."/>
            <person name="Hugenholtz P."/>
            <person name="Klenk H.P."/>
            <person name="Kyrpides N.C."/>
        </authorList>
    </citation>
    <scope>NUCLEOTIDE SEQUENCE [LARGE SCALE GENOMIC DNA]</scope>
    <source>
        <strain evidence="8">DSM 45221 / IAM 15411 / JCM 23193 / KCTC 12865</strain>
    </source>
</reference>
<evidence type="ECO:0000256" key="6">
    <source>
        <dbReference type="SAM" id="Phobius"/>
    </source>
</evidence>
<dbReference type="AlphaFoldDB" id="D5EQ01"/>
<dbReference type="PIRSF" id="PIRSF005859">
    <property type="entry name" value="PBR"/>
    <property type="match status" value="1"/>
</dbReference>
<feature type="transmembrane region" description="Helical" evidence="6">
    <location>
        <begin position="79"/>
        <end position="99"/>
    </location>
</feature>
<dbReference type="CDD" id="cd15904">
    <property type="entry name" value="TSPO_MBR"/>
    <property type="match status" value="1"/>
</dbReference>
<evidence type="ECO:0000256" key="5">
    <source>
        <dbReference type="ARBA" id="ARBA00023136"/>
    </source>
</evidence>
<dbReference type="Proteomes" id="UP000000925">
    <property type="component" value="Chromosome"/>
</dbReference>
<proteinExistence type="inferred from homology"/>
<dbReference type="FunFam" id="1.20.1260.100:FF:000001">
    <property type="entry name" value="translocator protein 2"/>
    <property type="match status" value="1"/>
</dbReference>
<protein>
    <submittedName>
        <fullName evidence="7">TspO and MBR like protein</fullName>
    </submittedName>
</protein>
<dbReference type="InterPro" id="IPR004307">
    <property type="entry name" value="TspO_MBR"/>
</dbReference>
<keyword evidence="5 6" id="KW-0472">Membrane</keyword>
<dbReference type="STRING" id="583355.Caka_2719"/>
<keyword evidence="3 6" id="KW-0812">Transmembrane</keyword>
<evidence type="ECO:0000313" key="7">
    <source>
        <dbReference type="EMBL" id="ADE55734.1"/>
    </source>
</evidence>
<dbReference type="HOGENOM" id="CLU_091805_2_0_0"/>
<dbReference type="PANTHER" id="PTHR10057">
    <property type="entry name" value="PERIPHERAL-TYPE BENZODIAZEPINE RECEPTOR"/>
    <property type="match status" value="1"/>
</dbReference>
<feature type="transmembrane region" description="Helical" evidence="6">
    <location>
        <begin position="105"/>
        <end position="122"/>
    </location>
</feature>
<keyword evidence="4 6" id="KW-1133">Transmembrane helix</keyword>
<feature type="transmembrane region" description="Helical" evidence="6">
    <location>
        <begin position="7"/>
        <end position="27"/>
    </location>
</feature>
<dbReference type="PANTHER" id="PTHR10057:SF0">
    <property type="entry name" value="TRANSLOCATOR PROTEIN"/>
    <property type="match status" value="1"/>
</dbReference>
<evidence type="ECO:0000313" key="8">
    <source>
        <dbReference type="Proteomes" id="UP000000925"/>
    </source>
</evidence>